<evidence type="ECO:0000313" key="4">
    <source>
        <dbReference type="Proteomes" id="UP000621266"/>
    </source>
</evidence>
<dbReference type="Gene3D" id="3.40.50.1460">
    <property type="match status" value="1"/>
</dbReference>
<protein>
    <submittedName>
        <fullName evidence="3">Caspase family protein</fullName>
    </submittedName>
</protein>
<sequence length="287" mass="30292">MAVLPDPEASQALLVGVHAYEGMEDLPAVERNLTGLRQAWTDPGVWGLPPSHCTVVSQPPSPQAVLDTLGEVASRVTDTLVVYYAGHGLTDPVTDELYLALPGSDPERTYSALPYDWLRRAMLDPRVRARRKVMILDCCYSGRALVGGMSAATEIASQVADHALIEGTCLLAASSATRKALSPPGEPYTAFTGELITLLTEGVTDGPPLLDMVTVYRQLYMTLAAKGRPLPQQRNRNTGGLVALARNRATALPAPPAAQAAPTAAQQPGPAGERPSAQPGPAGERPS</sequence>
<feature type="region of interest" description="Disordered" evidence="1">
    <location>
        <begin position="247"/>
        <end position="287"/>
    </location>
</feature>
<dbReference type="Pfam" id="PF00656">
    <property type="entry name" value="Peptidase_C14"/>
    <property type="match status" value="1"/>
</dbReference>
<dbReference type="EMBL" id="WHPN01000372">
    <property type="protein sequence ID" value="KAF4406391.1"/>
    <property type="molecule type" value="Genomic_DNA"/>
</dbReference>
<evidence type="ECO:0000313" key="3">
    <source>
        <dbReference type="EMBL" id="KAF4406391.1"/>
    </source>
</evidence>
<evidence type="ECO:0000259" key="2">
    <source>
        <dbReference type="Pfam" id="PF00656"/>
    </source>
</evidence>
<accession>A0ABQ7FBN9</accession>
<feature type="domain" description="Peptidase C14 caspase" evidence="2">
    <location>
        <begin position="12"/>
        <end position="218"/>
    </location>
</feature>
<proteinExistence type="predicted"/>
<dbReference type="SUPFAM" id="SSF52129">
    <property type="entry name" value="Caspase-like"/>
    <property type="match status" value="1"/>
</dbReference>
<reference evidence="3 4" key="1">
    <citation type="submission" date="2019-10" db="EMBL/GenBank/DDBJ databases">
        <title>Streptomyces tenebrisbrunneis sp.nov., an endogenous actinomycete isolated from of Lycium ruthenicum.</title>
        <authorList>
            <person name="Ma L."/>
        </authorList>
    </citation>
    <scope>NUCLEOTIDE SEQUENCE [LARGE SCALE GENOMIC DNA]</scope>
    <source>
        <strain evidence="3 4">TRM 66187</strain>
    </source>
</reference>
<gene>
    <name evidence="3" type="ORF">GCU69_25315</name>
</gene>
<evidence type="ECO:0000256" key="1">
    <source>
        <dbReference type="SAM" id="MobiDB-lite"/>
    </source>
</evidence>
<dbReference type="Proteomes" id="UP000621266">
    <property type="component" value="Unassembled WGS sequence"/>
</dbReference>
<organism evidence="3 4">
    <name type="scientific">Streptomyces lycii</name>
    <dbReference type="NCBI Taxonomy" id="2654337"/>
    <lineage>
        <taxon>Bacteria</taxon>
        <taxon>Bacillati</taxon>
        <taxon>Actinomycetota</taxon>
        <taxon>Actinomycetes</taxon>
        <taxon>Kitasatosporales</taxon>
        <taxon>Streptomycetaceae</taxon>
        <taxon>Streptomyces</taxon>
    </lineage>
</organism>
<name>A0ABQ7FBN9_9ACTN</name>
<feature type="compositionally biased region" description="Low complexity" evidence="1">
    <location>
        <begin position="247"/>
        <end position="272"/>
    </location>
</feature>
<feature type="non-terminal residue" evidence="3">
    <location>
        <position position="287"/>
    </location>
</feature>
<keyword evidence="4" id="KW-1185">Reference proteome</keyword>
<dbReference type="InterPro" id="IPR029030">
    <property type="entry name" value="Caspase-like_dom_sf"/>
</dbReference>
<dbReference type="NCBIfam" id="NF047832">
    <property type="entry name" value="caspase_w_EACC1"/>
    <property type="match status" value="1"/>
</dbReference>
<comment type="caution">
    <text evidence="3">The sequence shown here is derived from an EMBL/GenBank/DDBJ whole genome shotgun (WGS) entry which is preliminary data.</text>
</comment>
<dbReference type="InterPro" id="IPR011600">
    <property type="entry name" value="Pept_C14_caspase"/>
</dbReference>
<dbReference type="RefSeq" id="WP_170315925.1">
    <property type="nucleotide sequence ID" value="NZ_WHPN01000372.1"/>
</dbReference>